<gene>
    <name evidence="2" type="ORF">Afil01_43380</name>
</gene>
<dbReference type="AlphaFoldDB" id="A0A9W6SP28"/>
<sequence length="192" mass="21629">MVRGRTNPPRAAQAKGAKVVSAWLENADVFRTAKGGGPAPNGPAILVLKRRPDFHKADFDRKAKDLERLGREGKLKKAESKRTKVRDKKTGKDRTRTNVHRDRMIRRLTKNGRKYQANKELVRKLYGGKKNVTKVGDGLDPDHIHELQLDGKDIYGNLRMMDAYTNRHLGREISVALRDVPPGTPVIVKVIP</sequence>
<dbReference type="EMBL" id="BSTX01000003">
    <property type="protein sequence ID" value="GLZ79531.1"/>
    <property type="molecule type" value="Genomic_DNA"/>
</dbReference>
<accession>A0A9W6SP28</accession>
<organism evidence="2 3">
    <name type="scientific">Actinorhabdospora filicis</name>
    <dbReference type="NCBI Taxonomy" id="1785913"/>
    <lineage>
        <taxon>Bacteria</taxon>
        <taxon>Bacillati</taxon>
        <taxon>Actinomycetota</taxon>
        <taxon>Actinomycetes</taxon>
        <taxon>Micromonosporales</taxon>
        <taxon>Micromonosporaceae</taxon>
        <taxon>Actinorhabdospora</taxon>
    </lineage>
</organism>
<keyword evidence="3" id="KW-1185">Reference proteome</keyword>
<feature type="region of interest" description="Disordered" evidence="1">
    <location>
        <begin position="72"/>
        <end position="97"/>
    </location>
</feature>
<evidence type="ECO:0000313" key="3">
    <source>
        <dbReference type="Proteomes" id="UP001165079"/>
    </source>
</evidence>
<name>A0A9W6SP28_9ACTN</name>
<dbReference type="RefSeq" id="WP_285664683.1">
    <property type="nucleotide sequence ID" value="NZ_BSTX01000003.1"/>
</dbReference>
<reference evidence="2" key="1">
    <citation type="submission" date="2023-03" db="EMBL/GenBank/DDBJ databases">
        <title>Actinorhabdospora filicis NBRC 111898.</title>
        <authorList>
            <person name="Ichikawa N."/>
            <person name="Sato H."/>
            <person name="Tonouchi N."/>
        </authorList>
    </citation>
    <scope>NUCLEOTIDE SEQUENCE</scope>
    <source>
        <strain evidence="2">NBRC 111898</strain>
    </source>
</reference>
<evidence type="ECO:0000256" key="1">
    <source>
        <dbReference type="SAM" id="MobiDB-lite"/>
    </source>
</evidence>
<dbReference type="Proteomes" id="UP001165079">
    <property type="component" value="Unassembled WGS sequence"/>
</dbReference>
<protein>
    <submittedName>
        <fullName evidence="2">Uncharacterized protein</fullName>
    </submittedName>
</protein>
<proteinExistence type="predicted"/>
<comment type="caution">
    <text evidence="2">The sequence shown here is derived from an EMBL/GenBank/DDBJ whole genome shotgun (WGS) entry which is preliminary data.</text>
</comment>
<evidence type="ECO:0000313" key="2">
    <source>
        <dbReference type="EMBL" id="GLZ79531.1"/>
    </source>
</evidence>